<comment type="subcellular location">
    <subcellularLocation>
        <location evidence="1">Cytoplasm</location>
    </subcellularLocation>
</comment>
<gene>
    <name evidence="6" type="ORF">g.24577</name>
</gene>
<protein>
    <submittedName>
        <fullName evidence="6">Uncharacterized protein</fullName>
    </submittedName>
</protein>
<dbReference type="PROSITE" id="PS50082">
    <property type="entry name" value="WD_REPEATS_2"/>
    <property type="match status" value="2"/>
</dbReference>
<evidence type="ECO:0000313" key="6">
    <source>
        <dbReference type="EMBL" id="JAT16023.1"/>
    </source>
</evidence>
<feature type="repeat" description="WD" evidence="5">
    <location>
        <begin position="126"/>
        <end position="167"/>
    </location>
</feature>
<dbReference type="InterPro" id="IPR019775">
    <property type="entry name" value="WD40_repeat_CS"/>
</dbReference>
<keyword evidence="4" id="KW-0677">Repeat</keyword>
<dbReference type="InterPro" id="IPR001680">
    <property type="entry name" value="WD40_rpt"/>
</dbReference>
<evidence type="ECO:0000256" key="1">
    <source>
        <dbReference type="ARBA" id="ARBA00004496"/>
    </source>
</evidence>
<feature type="repeat" description="WD" evidence="5">
    <location>
        <begin position="169"/>
        <end position="212"/>
    </location>
</feature>
<proteinExistence type="predicted"/>
<accession>A0A1B6KX50</accession>
<dbReference type="PROSITE" id="PS50294">
    <property type="entry name" value="WD_REPEATS_REGION"/>
    <property type="match status" value="1"/>
</dbReference>
<keyword evidence="2" id="KW-0963">Cytoplasm</keyword>
<dbReference type="PANTHER" id="PTHR46853:SF1">
    <property type="entry name" value="METHYLOSOME PROTEIN 50"/>
    <property type="match status" value="1"/>
</dbReference>
<dbReference type="SMART" id="SM00320">
    <property type="entry name" value="WD40"/>
    <property type="match status" value="3"/>
</dbReference>
<reference evidence="6" key="1">
    <citation type="submission" date="2015-11" db="EMBL/GenBank/DDBJ databases">
        <title>De novo transcriptome assembly of four potential Pierce s Disease insect vectors from Arizona vineyards.</title>
        <authorList>
            <person name="Tassone E.E."/>
        </authorList>
    </citation>
    <scope>NUCLEOTIDE SEQUENCE</scope>
</reference>
<evidence type="ECO:0000256" key="4">
    <source>
        <dbReference type="ARBA" id="ARBA00022737"/>
    </source>
</evidence>
<keyword evidence="3 5" id="KW-0853">WD repeat</keyword>
<evidence type="ECO:0000256" key="2">
    <source>
        <dbReference type="ARBA" id="ARBA00022490"/>
    </source>
</evidence>
<dbReference type="GO" id="GO:0034709">
    <property type="term" value="C:methylosome"/>
    <property type="evidence" value="ECO:0007669"/>
    <property type="project" value="TreeGrafter"/>
</dbReference>
<dbReference type="SUPFAM" id="SSF50978">
    <property type="entry name" value="WD40 repeat-like"/>
    <property type="match status" value="1"/>
</dbReference>
<dbReference type="Gene3D" id="2.130.10.10">
    <property type="entry name" value="YVTN repeat-like/Quinoprotein amine dehydrogenase"/>
    <property type="match status" value="1"/>
</dbReference>
<dbReference type="EMBL" id="GEBQ01023954">
    <property type="protein sequence ID" value="JAT16023.1"/>
    <property type="molecule type" value="Transcribed_RNA"/>
</dbReference>
<evidence type="ECO:0000256" key="3">
    <source>
        <dbReference type="ARBA" id="ARBA00022574"/>
    </source>
</evidence>
<dbReference type="GO" id="GO:0007309">
    <property type="term" value="P:oocyte axis specification"/>
    <property type="evidence" value="ECO:0007669"/>
    <property type="project" value="TreeGrafter"/>
</dbReference>
<name>A0A1B6KX50_9HEMI</name>
<dbReference type="Pfam" id="PF00400">
    <property type="entry name" value="WD40"/>
    <property type="match status" value="3"/>
</dbReference>
<dbReference type="InterPro" id="IPR015943">
    <property type="entry name" value="WD40/YVTN_repeat-like_dom_sf"/>
</dbReference>
<dbReference type="PANTHER" id="PTHR46853">
    <property type="entry name" value="METHYLOSOME PROTEIN 50"/>
    <property type="match status" value="1"/>
</dbReference>
<dbReference type="InterPro" id="IPR052139">
    <property type="entry name" value="Methylosome_Comp_WDR77"/>
</dbReference>
<organism evidence="6">
    <name type="scientific">Graphocephala atropunctata</name>
    <dbReference type="NCBI Taxonomy" id="36148"/>
    <lineage>
        <taxon>Eukaryota</taxon>
        <taxon>Metazoa</taxon>
        <taxon>Ecdysozoa</taxon>
        <taxon>Arthropoda</taxon>
        <taxon>Hexapoda</taxon>
        <taxon>Insecta</taxon>
        <taxon>Pterygota</taxon>
        <taxon>Neoptera</taxon>
        <taxon>Paraneoptera</taxon>
        <taxon>Hemiptera</taxon>
        <taxon>Auchenorrhyncha</taxon>
        <taxon>Membracoidea</taxon>
        <taxon>Cicadellidae</taxon>
        <taxon>Cicadellinae</taxon>
        <taxon>Cicadellini</taxon>
        <taxon>Graphocephala</taxon>
    </lineage>
</organism>
<dbReference type="InterPro" id="IPR036322">
    <property type="entry name" value="WD40_repeat_dom_sf"/>
</dbReference>
<sequence length="335" mass="37138">MDPNYYIDEPNRVAEVYRNYRPTVVPFEVERRLDFIDISEEGYAIVGSSNLSGRYWRGSVWYFKNATLAPRKESCDTGIECEATVSEGKFIDGRKTIIVGEDSGAVSVFELIEDDQSVSFEGKNSRHDHDSCVLSISVSSDKSSAVTAGMDLCIKVWDIDELVPAHTYRCAHSHHITNVAYSTDTTSSVFASCGLDGAALLWDTRQTKPATVIVDDPKEGLTALTWQSGDSNTLIVGSAFGAISLLDVRTCSVSRQSCPFNRSIYKLLSIEPSSLAACADSHEVKVMDPLTEDLKVRYVDEKHTDFVRGLSYDTQSRTLYSCGWDKQVIPHDIKP</sequence>
<evidence type="ECO:0000256" key="5">
    <source>
        <dbReference type="PROSITE-ProRule" id="PRU00221"/>
    </source>
</evidence>
<dbReference type="AlphaFoldDB" id="A0A1B6KX50"/>
<dbReference type="PROSITE" id="PS00678">
    <property type="entry name" value="WD_REPEATS_1"/>
    <property type="match status" value="1"/>
</dbReference>